<evidence type="ECO:0000259" key="1">
    <source>
        <dbReference type="Pfam" id="PF06568"/>
    </source>
</evidence>
<organism evidence="2">
    <name type="scientific">Salinicola endophyticus</name>
    <dbReference type="NCBI Taxonomy" id="1949083"/>
    <lineage>
        <taxon>Bacteria</taxon>
        <taxon>Pseudomonadati</taxon>
        <taxon>Pseudomonadota</taxon>
        <taxon>Gammaproteobacteria</taxon>
        <taxon>Oceanospirillales</taxon>
        <taxon>Halomonadaceae</taxon>
        <taxon>Salinicola</taxon>
    </lineage>
</organism>
<reference evidence="2" key="1">
    <citation type="submission" date="2024-06" db="EMBL/GenBank/DDBJ databases">
        <title>Complete genome of Salinicola endophyticus HNIBRBA4755.</title>
        <authorList>
            <person name="Shin S.Y."/>
            <person name="Kang H."/>
            <person name="Song J."/>
        </authorList>
    </citation>
    <scope>NUCLEOTIDE SEQUENCE</scope>
    <source>
        <strain evidence="2">HNIBRBA4755</strain>
    </source>
</reference>
<dbReference type="RefSeq" id="WP_353979192.1">
    <property type="nucleotide sequence ID" value="NZ_CP159578.1"/>
</dbReference>
<evidence type="ECO:0000313" key="2">
    <source>
        <dbReference type="EMBL" id="XCJ78172.1"/>
    </source>
</evidence>
<dbReference type="InterPro" id="IPR009506">
    <property type="entry name" value="YjiS-like"/>
</dbReference>
<dbReference type="Pfam" id="PF06568">
    <property type="entry name" value="YjiS-like"/>
    <property type="match status" value="1"/>
</dbReference>
<proteinExistence type="predicted"/>
<dbReference type="AlphaFoldDB" id="A0AB74U1K8"/>
<name>A0AB74U1K8_9GAMM</name>
<protein>
    <submittedName>
        <fullName evidence="2">DUF1127 domain-containing protein</fullName>
    </submittedName>
</protein>
<accession>A0AB74U1K8</accession>
<gene>
    <name evidence="2" type="ORF">ABV408_12035</name>
</gene>
<dbReference type="EMBL" id="CP159578">
    <property type="protein sequence ID" value="XCJ78172.1"/>
    <property type="molecule type" value="Genomic_DNA"/>
</dbReference>
<sequence length="91" mass="9983">MTLKTLIDALKARLALARRRRHDWRALSHLDAHMLRDLGLRAEQGTIVPIATDLTQSAVPAPAAADRQKTAAAEAPQKVVRVCRYCGETLA</sequence>
<feature type="domain" description="YjiS-like" evidence="1">
    <location>
        <begin position="11"/>
        <end position="43"/>
    </location>
</feature>